<keyword evidence="5 7" id="KW-1133">Transmembrane helix</keyword>
<evidence type="ECO:0000256" key="7">
    <source>
        <dbReference type="SAM" id="Phobius"/>
    </source>
</evidence>
<dbReference type="InterPro" id="IPR051907">
    <property type="entry name" value="DoxX-like_oxidoreductase"/>
</dbReference>
<evidence type="ECO:0000256" key="4">
    <source>
        <dbReference type="ARBA" id="ARBA00022692"/>
    </source>
</evidence>
<gene>
    <name evidence="8" type="ORF">LVJ94_42995</name>
</gene>
<evidence type="ECO:0000256" key="1">
    <source>
        <dbReference type="ARBA" id="ARBA00004651"/>
    </source>
</evidence>
<evidence type="ECO:0000256" key="3">
    <source>
        <dbReference type="ARBA" id="ARBA00022475"/>
    </source>
</evidence>
<proteinExistence type="inferred from homology"/>
<evidence type="ECO:0000313" key="9">
    <source>
        <dbReference type="Proteomes" id="UP001374803"/>
    </source>
</evidence>
<keyword evidence="4 7" id="KW-0812">Transmembrane</keyword>
<keyword evidence="3" id="KW-1003">Cell membrane</keyword>
<sequence length="135" mass="14658">MKRLTPDVAALVLRLGLGTMFLFHGGPKLLGGPETWTRFGTAMAALGITFAPAFWGLMAGLAEFGGGLLLILGWFSRPACLLLVFTMLVATSKLVLRHDDFIAWSQPVEDAIALLSLFVLGPGRYRIVRRASVNR</sequence>
<comment type="subcellular location">
    <subcellularLocation>
        <location evidence="1">Cell membrane</location>
        <topology evidence="1">Multi-pass membrane protein</topology>
    </subcellularLocation>
</comment>
<dbReference type="PANTHER" id="PTHR33452">
    <property type="entry name" value="OXIDOREDUCTASE CATD-RELATED"/>
    <property type="match status" value="1"/>
</dbReference>
<dbReference type="InterPro" id="IPR032808">
    <property type="entry name" value="DoxX"/>
</dbReference>
<evidence type="ECO:0000256" key="6">
    <source>
        <dbReference type="ARBA" id="ARBA00023136"/>
    </source>
</evidence>
<dbReference type="Pfam" id="PF07681">
    <property type="entry name" value="DoxX"/>
    <property type="match status" value="1"/>
</dbReference>
<dbReference type="RefSeq" id="WP_394833292.1">
    <property type="nucleotide sequence ID" value="NZ_CP089929.1"/>
</dbReference>
<evidence type="ECO:0000256" key="5">
    <source>
        <dbReference type="ARBA" id="ARBA00022989"/>
    </source>
</evidence>
<evidence type="ECO:0000313" key="8">
    <source>
        <dbReference type="EMBL" id="WXB03660.1"/>
    </source>
</evidence>
<reference evidence="8" key="1">
    <citation type="submission" date="2021-12" db="EMBL/GenBank/DDBJ databases">
        <title>Discovery of the Pendulisporaceae a myxobacterial family with distinct sporulation behavior and unique specialized metabolism.</title>
        <authorList>
            <person name="Garcia R."/>
            <person name="Popoff A."/>
            <person name="Bader C.D."/>
            <person name="Loehr J."/>
            <person name="Walesch S."/>
            <person name="Walt C."/>
            <person name="Boldt J."/>
            <person name="Bunk B."/>
            <person name="Haeckl F.J.F.P.J."/>
            <person name="Gunesch A.P."/>
            <person name="Birkelbach J."/>
            <person name="Nuebel U."/>
            <person name="Pietschmann T."/>
            <person name="Bach T."/>
            <person name="Mueller R."/>
        </authorList>
    </citation>
    <scope>NUCLEOTIDE SEQUENCE</scope>
    <source>
        <strain evidence="8">MSr11367</strain>
    </source>
</reference>
<accession>A0ABZ2L349</accession>
<dbReference type="EMBL" id="CP089983">
    <property type="protein sequence ID" value="WXB03660.1"/>
    <property type="molecule type" value="Genomic_DNA"/>
</dbReference>
<comment type="similarity">
    <text evidence="2">Belongs to the DoxX family.</text>
</comment>
<dbReference type="Proteomes" id="UP001374803">
    <property type="component" value="Chromosome"/>
</dbReference>
<keyword evidence="6 7" id="KW-0472">Membrane</keyword>
<feature type="transmembrane region" description="Helical" evidence="7">
    <location>
        <begin position="68"/>
        <end position="89"/>
    </location>
</feature>
<name>A0ABZ2L349_9BACT</name>
<organism evidence="8 9">
    <name type="scientific">Pendulispora rubella</name>
    <dbReference type="NCBI Taxonomy" id="2741070"/>
    <lineage>
        <taxon>Bacteria</taxon>
        <taxon>Pseudomonadati</taxon>
        <taxon>Myxococcota</taxon>
        <taxon>Myxococcia</taxon>
        <taxon>Myxococcales</taxon>
        <taxon>Sorangiineae</taxon>
        <taxon>Pendulisporaceae</taxon>
        <taxon>Pendulispora</taxon>
    </lineage>
</organism>
<protein>
    <submittedName>
        <fullName evidence="8">DoxX family protein</fullName>
    </submittedName>
</protein>
<dbReference type="PANTHER" id="PTHR33452:SF1">
    <property type="entry name" value="INNER MEMBRANE PROTEIN YPHA-RELATED"/>
    <property type="match status" value="1"/>
</dbReference>
<feature type="transmembrane region" description="Helical" evidence="7">
    <location>
        <begin position="41"/>
        <end position="61"/>
    </location>
</feature>
<keyword evidence="9" id="KW-1185">Reference proteome</keyword>
<evidence type="ECO:0000256" key="2">
    <source>
        <dbReference type="ARBA" id="ARBA00006679"/>
    </source>
</evidence>